<dbReference type="EMBL" id="JAWZYT010001729">
    <property type="protein sequence ID" value="KAK4309612.1"/>
    <property type="molecule type" value="Genomic_DNA"/>
</dbReference>
<protein>
    <recommendedName>
        <fullName evidence="7">C2H2-type domain-containing protein</fullName>
    </recommendedName>
</protein>
<feature type="region of interest" description="Disordered" evidence="6">
    <location>
        <begin position="274"/>
        <end position="296"/>
    </location>
</feature>
<dbReference type="Gene3D" id="3.30.160.60">
    <property type="entry name" value="Classic Zinc Finger"/>
    <property type="match status" value="8"/>
</dbReference>
<dbReference type="PROSITE" id="PS50157">
    <property type="entry name" value="ZINC_FINGER_C2H2_2"/>
    <property type="match status" value="6"/>
</dbReference>
<feature type="domain" description="C2H2-type" evidence="7">
    <location>
        <begin position="198"/>
        <end position="228"/>
    </location>
</feature>
<dbReference type="GO" id="GO:0000977">
    <property type="term" value="F:RNA polymerase II transcription regulatory region sequence-specific DNA binding"/>
    <property type="evidence" value="ECO:0007669"/>
    <property type="project" value="TreeGrafter"/>
</dbReference>
<dbReference type="InterPro" id="IPR013087">
    <property type="entry name" value="Znf_C2H2_type"/>
</dbReference>
<dbReference type="PROSITE" id="PS00028">
    <property type="entry name" value="ZINC_FINGER_C2H2_1"/>
    <property type="match status" value="2"/>
</dbReference>
<dbReference type="GO" id="GO:0005634">
    <property type="term" value="C:nucleus"/>
    <property type="evidence" value="ECO:0007669"/>
    <property type="project" value="TreeGrafter"/>
</dbReference>
<dbReference type="InterPro" id="IPR036236">
    <property type="entry name" value="Znf_C2H2_sf"/>
</dbReference>
<feature type="domain" description="C2H2-type" evidence="7">
    <location>
        <begin position="332"/>
        <end position="362"/>
    </location>
</feature>
<dbReference type="SUPFAM" id="SSF57667">
    <property type="entry name" value="beta-beta-alpha zinc fingers"/>
    <property type="match status" value="4"/>
</dbReference>
<evidence type="ECO:0000256" key="6">
    <source>
        <dbReference type="SAM" id="MobiDB-lite"/>
    </source>
</evidence>
<evidence type="ECO:0000256" key="4">
    <source>
        <dbReference type="ARBA" id="ARBA00022833"/>
    </source>
</evidence>
<dbReference type="PANTHER" id="PTHR24381:SF450">
    <property type="entry name" value="GASTRULA ZINC FINGER PROTEIN XLCGF26.1-LIKE-RELATED"/>
    <property type="match status" value="1"/>
</dbReference>
<dbReference type="FunFam" id="3.30.160.60:FF:000100">
    <property type="entry name" value="Zinc finger 45-like"/>
    <property type="match status" value="1"/>
</dbReference>
<keyword evidence="9" id="KW-1185">Reference proteome</keyword>
<organism evidence="8 9">
    <name type="scientific">Petrolisthes manimaculis</name>
    <dbReference type="NCBI Taxonomy" id="1843537"/>
    <lineage>
        <taxon>Eukaryota</taxon>
        <taxon>Metazoa</taxon>
        <taxon>Ecdysozoa</taxon>
        <taxon>Arthropoda</taxon>
        <taxon>Crustacea</taxon>
        <taxon>Multicrustacea</taxon>
        <taxon>Malacostraca</taxon>
        <taxon>Eumalacostraca</taxon>
        <taxon>Eucarida</taxon>
        <taxon>Decapoda</taxon>
        <taxon>Pleocyemata</taxon>
        <taxon>Anomura</taxon>
        <taxon>Galatheoidea</taxon>
        <taxon>Porcellanidae</taxon>
        <taxon>Petrolisthes</taxon>
    </lineage>
</organism>
<gene>
    <name evidence="8" type="ORF">Pmani_018723</name>
</gene>
<evidence type="ECO:0000256" key="1">
    <source>
        <dbReference type="ARBA" id="ARBA00022723"/>
    </source>
</evidence>
<evidence type="ECO:0000256" key="3">
    <source>
        <dbReference type="ARBA" id="ARBA00022771"/>
    </source>
</evidence>
<dbReference type="GO" id="GO:0000981">
    <property type="term" value="F:DNA-binding transcription factor activity, RNA polymerase II-specific"/>
    <property type="evidence" value="ECO:0007669"/>
    <property type="project" value="TreeGrafter"/>
</dbReference>
<dbReference type="SMART" id="SM00355">
    <property type="entry name" value="ZnF_C2H2"/>
    <property type="match status" value="8"/>
</dbReference>
<evidence type="ECO:0000259" key="7">
    <source>
        <dbReference type="PROSITE" id="PS50157"/>
    </source>
</evidence>
<dbReference type="Pfam" id="PF00096">
    <property type="entry name" value="zf-C2H2"/>
    <property type="match status" value="3"/>
</dbReference>
<name>A0AAE1PM31_9EUCA</name>
<feature type="domain" description="C2H2-type" evidence="7">
    <location>
        <begin position="135"/>
        <end position="163"/>
    </location>
</feature>
<keyword evidence="3 5" id="KW-0863">Zinc-finger</keyword>
<evidence type="ECO:0000256" key="2">
    <source>
        <dbReference type="ARBA" id="ARBA00022737"/>
    </source>
</evidence>
<evidence type="ECO:0000313" key="8">
    <source>
        <dbReference type="EMBL" id="KAK4309612.1"/>
    </source>
</evidence>
<proteinExistence type="predicted"/>
<accession>A0AAE1PM31</accession>
<keyword evidence="1" id="KW-0479">Metal-binding</keyword>
<reference evidence="8" key="1">
    <citation type="submission" date="2023-11" db="EMBL/GenBank/DDBJ databases">
        <title>Genome assemblies of two species of porcelain crab, Petrolisthes cinctipes and Petrolisthes manimaculis (Anomura: Porcellanidae).</title>
        <authorList>
            <person name="Angst P."/>
        </authorList>
    </citation>
    <scope>NUCLEOTIDE SEQUENCE</scope>
    <source>
        <strain evidence="8">PB745_02</strain>
        <tissue evidence="8">Gill</tissue>
    </source>
</reference>
<keyword evidence="2" id="KW-0677">Repeat</keyword>
<dbReference type="GO" id="GO:0008270">
    <property type="term" value="F:zinc ion binding"/>
    <property type="evidence" value="ECO:0007669"/>
    <property type="project" value="UniProtKB-KW"/>
</dbReference>
<comment type="caution">
    <text evidence="8">The sequence shown here is derived from an EMBL/GenBank/DDBJ whole genome shotgun (WGS) entry which is preliminary data.</text>
</comment>
<dbReference type="FunFam" id="3.30.160.60:FF:000446">
    <property type="entry name" value="Zinc finger protein"/>
    <property type="match status" value="1"/>
</dbReference>
<feature type="domain" description="C2H2-type" evidence="7">
    <location>
        <begin position="68"/>
        <end position="96"/>
    </location>
</feature>
<evidence type="ECO:0000256" key="5">
    <source>
        <dbReference type="PROSITE-ProRule" id="PRU00042"/>
    </source>
</evidence>
<dbReference type="Proteomes" id="UP001292094">
    <property type="component" value="Unassembled WGS sequence"/>
</dbReference>
<keyword evidence="4" id="KW-0862">Zinc</keyword>
<dbReference type="PANTHER" id="PTHR24381">
    <property type="entry name" value="ZINC FINGER PROTEIN"/>
    <property type="match status" value="1"/>
</dbReference>
<sequence>MKCLLLKWGKGQRLTVGNKTGSVAGVAELSLAGGPGMSDYRCPACGRCFTRHWHLKRHLATHLAIKPFRCPYCPHAANIKDNLKLHIRKIHHGEAPERGRPDHCVSFQCPSCGRCFSRHWHLKRHLATHLAIKPFRCPYCPHAASIKDKLKLHIRKVHPGLEVPTGFEPECRFGSGLAAAGLAVGGISSRSIPSQDRLTCGICRRDFQGRNRRQDLERHMLTHTGEKPHKCPHCPHRTNRIGNLKTHVFSVHREKVMCPGHPSLPYMDVALPGTQLSLNPSPPPTHRDRSPKAEAVGEEASSGVVFLFPWSQSWVSSLQGRSVALARGEEGIQCPVCGRFISGVNRKQNLERHMLTHSGERPFRCPYCPHGSNRVDNLKLHIRRLHLDPAAAAAAAASSSSSSTTT</sequence>
<dbReference type="AlphaFoldDB" id="A0AAE1PM31"/>
<feature type="domain" description="C2H2-type" evidence="7">
    <location>
        <begin position="107"/>
        <end position="134"/>
    </location>
</feature>
<evidence type="ECO:0000313" key="9">
    <source>
        <dbReference type="Proteomes" id="UP001292094"/>
    </source>
</evidence>
<feature type="domain" description="C2H2-type" evidence="7">
    <location>
        <begin position="40"/>
        <end position="67"/>
    </location>
</feature>